<dbReference type="PANTHER" id="PTHR43378">
    <property type="entry name" value="UDP-3-O-ACYLGLUCOSAMINE N-ACYLTRANSFERASE"/>
    <property type="match status" value="1"/>
</dbReference>
<dbReference type="PROSITE" id="PS00101">
    <property type="entry name" value="HEXAPEP_TRANSFERASES"/>
    <property type="match status" value="1"/>
</dbReference>
<dbReference type="CDD" id="cd03352">
    <property type="entry name" value="LbH_LpxD"/>
    <property type="match status" value="1"/>
</dbReference>
<dbReference type="Proteomes" id="UP000243904">
    <property type="component" value="Chromosome I"/>
</dbReference>
<dbReference type="Gene3D" id="2.160.10.10">
    <property type="entry name" value="Hexapeptide repeat proteins"/>
    <property type="match status" value="1"/>
</dbReference>
<evidence type="ECO:0000313" key="9">
    <source>
        <dbReference type="EMBL" id="SDR79835.1"/>
    </source>
</evidence>
<name>A0A1H1M0M2_9BRAD</name>
<evidence type="ECO:0000256" key="3">
    <source>
        <dbReference type="ARBA" id="ARBA00022679"/>
    </source>
</evidence>
<comment type="subunit">
    <text evidence="7">Homotrimer.</text>
</comment>
<dbReference type="Gene3D" id="3.40.1390.10">
    <property type="entry name" value="MurE/MurF, N-terminal domain"/>
    <property type="match status" value="1"/>
</dbReference>
<comment type="pathway">
    <text evidence="7">Bacterial outer membrane biogenesis; LPS lipid A biosynthesis.</text>
</comment>
<dbReference type="InterPro" id="IPR011004">
    <property type="entry name" value="Trimer_LpxA-like_sf"/>
</dbReference>
<dbReference type="PANTHER" id="PTHR43378:SF2">
    <property type="entry name" value="UDP-3-O-ACYLGLUCOSAMINE N-ACYLTRANSFERASE 1, MITOCHONDRIAL-RELATED"/>
    <property type="match status" value="1"/>
</dbReference>
<comment type="function">
    <text evidence="7">Catalyzes the N-acylation of UDP-3-O-acylglucosamine using 3-hydroxyacyl-ACP as the acyl donor. Is involved in the biosynthesis of lipid A, a phosphorylated glycolipid that anchors the lipopolysaccharide to the outer membrane of the cell.</text>
</comment>
<proteinExistence type="inferred from homology"/>
<dbReference type="InterPro" id="IPR001451">
    <property type="entry name" value="Hexapep"/>
</dbReference>
<dbReference type="InterPro" id="IPR007691">
    <property type="entry name" value="LpxD"/>
</dbReference>
<feature type="active site" description="Proton acceptor" evidence="7">
    <location>
        <position position="256"/>
    </location>
</feature>
<evidence type="ECO:0000313" key="10">
    <source>
        <dbReference type="Proteomes" id="UP000243904"/>
    </source>
</evidence>
<dbReference type="Pfam" id="PF00132">
    <property type="entry name" value="Hexapep"/>
    <property type="match status" value="2"/>
</dbReference>
<gene>
    <name evidence="7" type="primary">lpxD</name>
    <name evidence="9" type="ORF">SAMN05444158_0028</name>
</gene>
<dbReference type="HAMAP" id="MF_00523">
    <property type="entry name" value="LpxD"/>
    <property type="match status" value="1"/>
</dbReference>
<sequence>MGKRGFFERPSGLTIAQIVSLTGAEARDATRPEHLIKDVAPLELAGPADLTFIDSNKYADDLATTRAGACLMPERFEGRAPDNLIVLRTSEPYRAFVAVHSALYPQSLRPASLFEGNDIAPGATIHPTARLESEVTVDPGVVIGPRAQIGAGTIIAANAVIGPNVSIGRDCVIGAGASIMHALIGDRVVIHPGCRIGQDGFGYITGAKPLKVPQTGRVIIQNDVEIGAATTIDRGGIRDTVIGEASKIDNQCQIGHNVVLGRYCIVVAQSGLSGSVTLEDYAALGGSVGLAPHVTIGRGAQVAARSGVMNDVPAGEIWGGYPAKPRKQWMRQEAALARLIAAGGKAAGPAKPSEGS</sequence>
<organism evidence="9 10">
    <name type="scientific">Bradyrhizobium canariense</name>
    <dbReference type="NCBI Taxonomy" id="255045"/>
    <lineage>
        <taxon>Bacteria</taxon>
        <taxon>Pseudomonadati</taxon>
        <taxon>Pseudomonadota</taxon>
        <taxon>Alphaproteobacteria</taxon>
        <taxon>Hyphomicrobiales</taxon>
        <taxon>Nitrobacteraceae</taxon>
        <taxon>Bradyrhizobium</taxon>
    </lineage>
</organism>
<keyword evidence="2 7" id="KW-0441">Lipid A biosynthesis</keyword>
<dbReference type="EMBL" id="LT629750">
    <property type="protein sequence ID" value="SDR79835.1"/>
    <property type="molecule type" value="Genomic_DNA"/>
</dbReference>
<keyword evidence="3 7" id="KW-0808">Transferase</keyword>
<dbReference type="EC" id="2.3.1.191" evidence="7"/>
<dbReference type="GO" id="GO:0016020">
    <property type="term" value="C:membrane"/>
    <property type="evidence" value="ECO:0007669"/>
    <property type="project" value="GOC"/>
</dbReference>
<evidence type="ECO:0000256" key="7">
    <source>
        <dbReference type="HAMAP-Rule" id="MF_00523"/>
    </source>
</evidence>
<comment type="similarity">
    <text evidence="7">Belongs to the transferase hexapeptide repeat family. LpxD subfamily.</text>
</comment>
<keyword evidence="4 7" id="KW-0677">Repeat</keyword>
<keyword evidence="6 7" id="KW-0012">Acyltransferase</keyword>
<dbReference type="RefSeq" id="WP_146685865.1">
    <property type="nucleotide sequence ID" value="NZ_LT629750.1"/>
</dbReference>
<dbReference type="InterPro" id="IPR018357">
    <property type="entry name" value="Hexapep_transf_CS"/>
</dbReference>
<dbReference type="GO" id="GO:0016410">
    <property type="term" value="F:N-acyltransferase activity"/>
    <property type="evidence" value="ECO:0007669"/>
    <property type="project" value="InterPro"/>
</dbReference>
<reference evidence="10" key="1">
    <citation type="submission" date="2016-10" db="EMBL/GenBank/DDBJ databases">
        <authorList>
            <person name="Varghese N."/>
            <person name="Submissions S."/>
        </authorList>
    </citation>
    <scope>NUCLEOTIDE SEQUENCE [LARGE SCALE GENOMIC DNA]</scope>
    <source>
        <strain evidence="10">GAS369</strain>
    </source>
</reference>
<dbReference type="NCBIfam" id="NF002060">
    <property type="entry name" value="PRK00892.1"/>
    <property type="match status" value="1"/>
</dbReference>
<dbReference type="GO" id="GO:0103118">
    <property type="term" value="F:UDP-3-O-[(3R)-3-hydroxyacyl]-glucosamine N-acyltransferase activity"/>
    <property type="evidence" value="ECO:0007669"/>
    <property type="project" value="UniProtKB-EC"/>
</dbReference>
<dbReference type="AlphaFoldDB" id="A0A1H1M0M2"/>
<dbReference type="InterPro" id="IPR020573">
    <property type="entry name" value="UDP_GlcNAc_AcTrfase_non-rep"/>
</dbReference>
<keyword evidence="10" id="KW-1185">Reference proteome</keyword>
<dbReference type="Pfam" id="PF04613">
    <property type="entry name" value="LpxD"/>
    <property type="match status" value="1"/>
</dbReference>
<accession>A0A1H1M0M2</accession>
<evidence type="ECO:0000256" key="5">
    <source>
        <dbReference type="ARBA" id="ARBA00023098"/>
    </source>
</evidence>
<keyword evidence="1 7" id="KW-0444">Lipid biosynthesis</keyword>
<dbReference type="UniPathway" id="UPA00973"/>
<protein>
    <recommendedName>
        <fullName evidence="7">UDP-3-O-acylglucosamine N-acyltransferase</fullName>
        <ecNumber evidence="7">2.3.1.191</ecNumber>
    </recommendedName>
</protein>
<dbReference type="NCBIfam" id="TIGR01853">
    <property type="entry name" value="lipid_A_lpxD"/>
    <property type="match status" value="1"/>
</dbReference>
<feature type="domain" description="UDP-3-O-[3-hydroxymyristoyl] glucosamine N-acyltransferase non-repeat region" evidence="8">
    <location>
        <begin position="34"/>
        <end position="99"/>
    </location>
</feature>
<evidence type="ECO:0000256" key="6">
    <source>
        <dbReference type="ARBA" id="ARBA00023315"/>
    </source>
</evidence>
<comment type="catalytic activity">
    <reaction evidence="7">
        <text>a UDP-3-O-[(3R)-3-hydroxyacyl]-alpha-D-glucosamine + a (3R)-hydroxyacyl-[ACP] = a UDP-2-N,3-O-bis[(3R)-3-hydroxyacyl]-alpha-D-glucosamine + holo-[ACP] + H(+)</text>
        <dbReference type="Rhea" id="RHEA:53836"/>
        <dbReference type="Rhea" id="RHEA-COMP:9685"/>
        <dbReference type="Rhea" id="RHEA-COMP:9945"/>
        <dbReference type="ChEBI" id="CHEBI:15378"/>
        <dbReference type="ChEBI" id="CHEBI:64479"/>
        <dbReference type="ChEBI" id="CHEBI:78827"/>
        <dbReference type="ChEBI" id="CHEBI:137740"/>
        <dbReference type="ChEBI" id="CHEBI:137748"/>
        <dbReference type="EC" id="2.3.1.191"/>
    </reaction>
</comment>
<evidence type="ECO:0000259" key="8">
    <source>
        <dbReference type="Pfam" id="PF04613"/>
    </source>
</evidence>
<evidence type="ECO:0000256" key="4">
    <source>
        <dbReference type="ARBA" id="ARBA00022737"/>
    </source>
</evidence>
<evidence type="ECO:0000256" key="1">
    <source>
        <dbReference type="ARBA" id="ARBA00022516"/>
    </source>
</evidence>
<evidence type="ECO:0000256" key="2">
    <source>
        <dbReference type="ARBA" id="ARBA00022556"/>
    </source>
</evidence>
<keyword evidence="5 7" id="KW-0443">Lipid metabolism</keyword>
<dbReference type="GO" id="GO:0009245">
    <property type="term" value="P:lipid A biosynthetic process"/>
    <property type="evidence" value="ECO:0007669"/>
    <property type="project" value="UniProtKB-UniRule"/>
</dbReference>
<dbReference type="SUPFAM" id="SSF51161">
    <property type="entry name" value="Trimeric LpxA-like enzymes"/>
    <property type="match status" value="1"/>
</dbReference>